<evidence type="ECO:0000313" key="1">
    <source>
        <dbReference type="EMBL" id="AYO52298.1"/>
    </source>
</evidence>
<name>A0A3G2SWW4_9GAMM</name>
<accession>A0A3G2SWW4</accession>
<evidence type="ECO:0008006" key="3">
    <source>
        <dbReference type="Google" id="ProtNLM"/>
    </source>
</evidence>
<sequence>MNKFLLPILISTVLISGCKNPFEAKDKGIDQLNNIEQRWIDASTLISSTSRIALAPQVANLQEMKRDLNVIEVSECLTPAKNELNEYMEMEIDVYLKFMADELSDSYTVSQKKKMLEKVTNYRTLKSKCTGE</sequence>
<dbReference type="Proteomes" id="UP000279962">
    <property type="component" value="Plasmid p4_010062"/>
</dbReference>
<reference evidence="1 2" key="1">
    <citation type="submission" date="2018-10" db="EMBL/GenBank/DDBJ databases">
        <title>The complete genome of Acinetobacter wuhouensis strain WCHAW010062.</title>
        <authorList>
            <person name="Hu Y."/>
            <person name="Long H."/>
            <person name="Feng Y."/>
            <person name="Zong Z."/>
        </authorList>
    </citation>
    <scope>NUCLEOTIDE SEQUENCE [LARGE SCALE GENOMIC DNA]</scope>
    <source>
        <strain evidence="1 2">WCHAW010062</strain>
        <plasmid evidence="1 2">p4_010062</plasmid>
    </source>
</reference>
<dbReference type="EMBL" id="CP033124">
    <property type="protein sequence ID" value="AYO52298.1"/>
    <property type="molecule type" value="Genomic_DNA"/>
</dbReference>
<dbReference type="AlphaFoldDB" id="A0A3G2SWW4"/>
<protein>
    <recommendedName>
        <fullName evidence="3">Lipoprotein</fullName>
    </recommendedName>
</protein>
<dbReference type="RefSeq" id="WP_087554411.1">
    <property type="nucleotide sequence ID" value="NZ_CP033124.1"/>
</dbReference>
<evidence type="ECO:0000313" key="2">
    <source>
        <dbReference type="Proteomes" id="UP000279962"/>
    </source>
</evidence>
<gene>
    <name evidence="1" type="ORF">CDG68_00690</name>
</gene>
<dbReference type="PROSITE" id="PS51257">
    <property type="entry name" value="PROKAR_LIPOPROTEIN"/>
    <property type="match status" value="1"/>
</dbReference>
<geneLocation type="plasmid" evidence="1 2">
    <name>p4_010062</name>
</geneLocation>
<organism evidence="1 2">
    <name type="scientific">Acinetobacter wuhouensis</name>
    <dbReference type="NCBI Taxonomy" id="1879050"/>
    <lineage>
        <taxon>Bacteria</taxon>
        <taxon>Pseudomonadati</taxon>
        <taxon>Pseudomonadota</taxon>
        <taxon>Gammaproteobacteria</taxon>
        <taxon>Moraxellales</taxon>
        <taxon>Moraxellaceae</taxon>
        <taxon>Acinetobacter</taxon>
    </lineage>
</organism>
<keyword evidence="1" id="KW-0614">Plasmid</keyword>
<proteinExistence type="predicted"/>